<dbReference type="OrthoDB" id="1932220at2759"/>
<dbReference type="PANTHER" id="PTHR31623:SF33">
    <property type="entry name" value="STEMMADENINE O-ACETYLTRANSFERASE-LIKE"/>
    <property type="match status" value="1"/>
</dbReference>
<gene>
    <name evidence="5" type="primary">LOC109002900</name>
</gene>
<evidence type="ECO:0000256" key="1">
    <source>
        <dbReference type="ARBA" id="ARBA00009861"/>
    </source>
</evidence>
<keyword evidence="2" id="KW-0808">Transferase</keyword>
<organism evidence="4 5">
    <name type="scientific">Juglans regia</name>
    <name type="common">English walnut</name>
    <dbReference type="NCBI Taxonomy" id="51240"/>
    <lineage>
        <taxon>Eukaryota</taxon>
        <taxon>Viridiplantae</taxon>
        <taxon>Streptophyta</taxon>
        <taxon>Embryophyta</taxon>
        <taxon>Tracheophyta</taxon>
        <taxon>Spermatophyta</taxon>
        <taxon>Magnoliopsida</taxon>
        <taxon>eudicotyledons</taxon>
        <taxon>Gunneridae</taxon>
        <taxon>Pentapetalae</taxon>
        <taxon>rosids</taxon>
        <taxon>fabids</taxon>
        <taxon>Fagales</taxon>
        <taxon>Juglandaceae</taxon>
        <taxon>Juglans</taxon>
    </lineage>
</organism>
<dbReference type="Proteomes" id="UP000235220">
    <property type="component" value="Chromosome 11"/>
</dbReference>
<dbReference type="RefSeq" id="XP_018836367.1">
    <property type="nucleotide sequence ID" value="XM_018980822.1"/>
</dbReference>
<reference evidence="5" key="1">
    <citation type="submission" date="2025-08" db="UniProtKB">
        <authorList>
            <consortium name="RefSeq"/>
        </authorList>
    </citation>
    <scope>IDENTIFICATION</scope>
    <source>
        <tissue evidence="5">Leaves</tissue>
    </source>
</reference>
<dbReference type="GeneID" id="109002900"/>
<dbReference type="Gramene" id="Jr11_18840_p1">
    <property type="protein sequence ID" value="cds.Jr11_18840_p1"/>
    <property type="gene ID" value="Jr11_18840"/>
</dbReference>
<name>A0A2I4FXK0_JUGRE</name>
<evidence type="ECO:0000313" key="4">
    <source>
        <dbReference type="Proteomes" id="UP000235220"/>
    </source>
</evidence>
<dbReference type="PANTHER" id="PTHR31623">
    <property type="entry name" value="F21J9.9"/>
    <property type="match status" value="1"/>
</dbReference>
<dbReference type="Gene3D" id="3.30.559.10">
    <property type="entry name" value="Chloramphenicol acetyltransferase-like domain"/>
    <property type="match status" value="2"/>
</dbReference>
<accession>A0A2I4FXK0</accession>
<keyword evidence="4" id="KW-1185">Reference proteome</keyword>
<dbReference type="KEGG" id="jre:109002900"/>
<keyword evidence="3" id="KW-0012">Acyltransferase</keyword>
<evidence type="ECO:0000256" key="2">
    <source>
        <dbReference type="ARBA" id="ARBA00022679"/>
    </source>
</evidence>
<proteinExistence type="inferred from homology"/>
<evidence type="ECO:0000256" key="3">
    <source>
        <dbReference type="ARBA" id="ARBA00023315"/>
    </source>
</evidence>
<comment type="similarity">
    <text evidence="1">Belongs to the plant acyltransferase family.</text>
</comment>
<dbReference type="InterPro" id="IPR023213">
    <property type="entry name" value="CAT-like_dom_sf"/>
</dbReference>
<protein>
    <submittedName>
        <fullName evidence="5">Stemmadenine O-acetyltransferase-like</fullName>
    </submittedName>
</protein>
<dbReference type="AlphaFoldDB" id="A0A2I4FXK0"/>
<dbReference type="Pfam" id="PF02458">
    <property type="entry name" value="Transferase"/>
    <property type="match status" value="1"/>
</dbReference>
<sequence>MEVETISKLEYIKPSSPTPPNLKTYKISLLDQFLSSIYIPTIIFYQNNQISTGHADIVSQRSQLLKQSLSETLTRFYPLAGKIKDNLSIDCNDEGVYYSETRVSCRLVDCLNRPNLRTFHLFLPQGVSWSGATAGDHVAKIQVNNFACGGVAIGVLVCHMIADGTAFSAFLKAWAATTLEVSEDVICPNFNAPTIFIQNEAYPMEATLMALTMPLLRSGRCTGRRIVFDASVIASLKAKATSSSIPTPTRVEVVSALLVKCIMAAFKTKSGIEKPTFYTHAMNLRRTAAPPFPESSMGNFIWVAGVLCMDDEKMELAYMVRKLREAKTKIDADFVKDLQGDGGFPKLYEHVNAMGGTLSSAASHRGMDYISFTSWCNFGLYDIDFGWGKPMWVSCIDSSDEREQVFPNTIMLMDTRCGGGIEAWVWLDKEDIAMLDQDKELLAFASLDPSPIKV</sequence>
<evidence type="ECO:0000313" key="5">
    <source>
        <dbReference type="RefSeq" id="XP_018836367.1"/>
    </source>
</evidence>
<dbReference type="STRING" id="51240.A0A2I4FXK0"/>
<dbReference type="GO" id="GO:0016746">
    <property type="term" value="F:acyltransferase activity"/>
    <property type="evidence" value="ECO:0007669"/>
    <property type="project" value="UniProtKB-KW"/>
</dbReference>